<dbReference type="InterPro" id="IPR011704">
    <property type="entry name" value="ATPase_dyneun-rel_AAA"/>
</dbReference>
<accession>K0FAA2</accession>
<dbReference type="KEGG" id="nbr:O3I_031885"/>
<protein>
    <recommendedName>
        <fullName evidence="1">AAA+ ATPase domain-containing protein</fullName>
    </recommendedName>
</protein>
<dbReference type="GO" id="GO:0005524">
    <property type="term" value="F:ATP binding"/>
    <property type="evidence" value="ECO:0007669"/>
    <property type="project" value="InterPro"/>
</dbReference>
<dbReference type="InterPro" id="IPR003593">
    <property type="entry name" value="AAA+_ATPase"/>
</dbReference>
<name>K0FAA2_NOCB7</name>
<reference evidence="2 3" key="1">
    <citation type="journal article" date="2012" name="J. Bacteriol.">
        <title>Complete genome sequence of Nocardia brasiliensis HUJEG-1.</title>
        <authorList>
            <person name="Vera-Cabrera L."/>
            <person name="Ortiz-Lopez R."/>
            <person name="Elizondo-Gonzalez R."/>
            <person name="Perez-Maya A.A."/>
            <person name="Ocampo-Candiani J."/>
        </authorList>
    </citation>
    <scope>NUCLEOTIDE SEQUENCE [LARGE SCALE GENOMIC DNA]</scope>
    <source>
        <strain evidence="3">ATCC 700358</strain>
    </source>
</reference>
<dbReference type="Proteomes" id="UP000006304">
    <property type="component" value="Chromosome"/>
</dbReference>
<evidence type="ECO:0000313" key="3">
    <source>
        <dbReference type="Proteomes" id="UP000006304"/>
    </source>
</evidence>
<proteinExistence type="predicted"/>
<evidence type="ECO:0000313" key="2">
    <source>
        <dbReference type="EMBL" id="AFU04326.1"/>
    </source>
</evidence>
<dbReference type="Pfam" id="PF07728">
    <property type="entry name" value="AAA_5"/>
    <property type="match status" value="1"/>
</dbReference>
<dbReference type="RefSeq" id="WP_014987177.1">
    <property type="nucleotide sequence ID" value="NC_018681.1"/>
</dbReference>
<dbReference type="PANTHER" id="PTHR42759:SF1">
    <property type="entry name" value="MAGNESIUM-CHELATASE SUBUNIT CHLD"/>
    <property type="match status" value="1"/>
</dbReference>
<gene>
    <name evidence="2" type="ORF">O3I_031885</name>
</gene>
<dbReference type="AlphaFoldDB" id="K0FAA2"/>
<sequence length="293" mass="31997">MSKFFDSVDAVTQRLTEAGYIPSLDIATAVFLAGHLGKPLLIEGPAGVGKTELAKAVAAAAAADLIRLQCYEGIDEARALYEWNHAKQLLRITSERADWDNTRDHVFTDEFLLARPLLAAIRNPDPTVLLIDELDKADVELEGLLLEVLGDYQVSIPELGTITAVRAPFVLVTSNANRDLSDALKRRCLYLHIDYPTAELERAIVRMKVPELDEALGEPLVRVVGALRELSLRKPPSVAETVDWARTLVALGARAVTGNVIRSTLGVLLKYQADHRIASEKLGLGESDEGASR</sequence>
<dbReference type="STRING" id="1133849.O3I_031885"/>
<evidence type="ECO:0000259" key="1">
    <source>
        <dbReference type="SMART" id="SM00382"/>
    </source>
</evidence>
<organism evidence="2 3">
    <name type="scientific">Nocardia brasiliensis (strain ATCC 700358 / HUJEG-1)</name>
    <dbReference type="NCBI Taxonomy" id="1133849"/>
    <lineage>
        <taxon>Bacteria</taxon>
        <taxon>Bacillati</taxon>
        <taxon>Actinomycetota</taxon>
        <taxon>Actinomycetes</taxon>
        <taxon>Mycobacteriales</taxon>
        <taxon>Nocardiaceae</taxon>
        <taxon>Nocardia</taxon>
    </lineage>
</organism>
<dbReference type="InterPro" id="IPR050764">
    <property type="entry name" value="CbbQ/NirQ/NorQ/GpvN"/>
</dbReference>
<dbReference type="SMART" id="SM00382">
    <property type="entry name" value="AAA"/>
    <property type="match status" value="1"/>
</dbReference>
<feature type="domain" description="AAA+ ATPase" evidence="1">
    <location>
        <begin position="36"/>
        <end position="199"/>
    </location>
</feature>
<dbReference type="SUPFAM" id="SSF52540">
    <property type="entry name" value="P-loop containing nucleoside triphosphate hydrolases"/>
    <property type="match status" value="1"/>
</dbReference>
<dbReference type="HOGENOM" id="CLU_051820_1_0_11"/>
<dbReference type="PANTHER" id="PTHR42759">
    <property type="entry name" value="MOXR FAMILY PROTEIN"/>
    <property type="match status" value="1"/>
</dbReference>
<dbReference type="FunFam" id="3.40.50.300:FF:001005">
    <property type="entry name" value="MoxR family ATPase"/>
    <property type="match status" value="1"/>
</dbReference>
<dbReference type="InterPro" id="IPR027417">
    <property type="entry name" value="P-loop_NTPase"/>
</dbReference>
<keyword evidence="3" id="KW-1185">Reference proteome</keyword>
<dbReference type="Gene3D" id="3.40.50.300">
    <property type="entry name" value="P-loop containing nucleotide triphosphate hydrolases"/>
    <property type="match status" value="1"/>
</dbReference>
<dbReference type="EMBL" id="CP003876">
    <property type="protein sequence ID" value="AFU04326.1"/>
    <property type="molecule type" value="Genomic_DNA"/>
</dbReference>
<dbReference type="GO" id="GO:0016887">
    <property type="term" value="F:ATP hydrolysis activity"/>
    <property type="evidence" value="ECO:0007669"/>
    <property type="project" value="InterPro"/>
</dbReference>
<dbReference type="eggNOG" id="COG0714">
    <property type="taxonomic scope" value="Bacteria"/>
</dbReference>